<evidence type="ECO:0000256" key="1">
    <source>
        <dbReference type="SAM" id="Phobius"/>
    </source>
</evidence>
<dbReference type="Proteomes" id="UP000093199">
    <property type="component" value="Unassembled WGS sequence"/>
</dbReference>
<accession>A0A1C0YCZ7</accession>
<name>A0A1C0YCZ7_9BACL</name>
<feature type="transmembrane region" description="Helical" evidence="1">
    <location>
        <begin position="83"/>
        <end position="101"/>
    </location>
</feature>
<sequence>MKYYVLTFCSGLLGVWLFHVLHLPIPWMLGPLFTVFLLQFFTPLPLRWHRYFRDIGLILVGLSLGDYFTTEVFQAVPSLLPKIFILNAVLISFSVVLAYVTAKWCHIDFATALVASIPGGLSQLVIFAEERQSIHVSIVTYFHVVRVILVVSLVPLLLSTNSVQHNVMQAANPVTLGTILLLVIGYIAMRIGTRLRMPVPAFLAPLFVVLLLNFFAIPHAYISVELVHLAQLFVGCHIGLSLTRKEMHLSKRLLAMGVVSAILLMIVTLVTGYGLSVWYDISFATAFLSLAPGGLDQMSVIALSIGGNVAFVTVFQLFRILIIYSIVLPALQYSIK</sequence>
<dbReference type="AlphaFoldDB" id="A0A1C0YCZ7"/>
<feature type="transmembrane region" description="Helical" evidence="1">
    <location>
        <begin position="254"/>
        <end position="279"/>
    </location>
</feature>
<dbReference type="RefSeq" id="WP_066545324.1">
    <property type="nucleotide sequence ID" value="NZ_MASJ01000017.1"/>
</dbReference>
<evidence type="ECO:0000313" key="3">
    <source>
        <dbReference type="Proteomes" id="UP000093199"/>
    </source>
</evidence>
<dbReference type="Pfam" id="PF05145">
    <property type="entry name" value="AbrB"/>
    <property type="match status" value="1"/>
</dbReference>
<keyword evidence="3" id="KW-1185">Reference proteome</keyword>
<dbReference type="PANTHER" id="PTHR38457:SF1">
    <property type="entry name" value="REGULATOR ABRB-RELATED"/>
    <property type="match status" value="1"/>
</dbReference>
<keyword evidence="1" id="KW-0472">Membrane</keyword>
<evidence type="ECO:0008006" key="4">
    <source>
        <dbReference type="Google" id="ProtNLM"/>
    </source>
</evidence>
<organism evidence="2 3">
    <name type="scientific">Caryophanon tenue</name>
    <dbReference type="NCBI Taxonomy" id="33978"/>
    <lineage>
        <taxon>Bacteria</taxon>
        <taxon>Bacillati</taxon>
        <taxon>Bacillota</taxon>
        <taxon>Bacilli</taxon>
        <taxon>Bacillales</taxon>
        <taxon>Caryophanaceae</taxon>
        <taxon>Caryophanon</taxon>
    </lineage>
</organism>
<feature type="transmembrane region" description="Helical" evidence="1">
    <location>
        <begin position="107"/>
        <end position="126"/>
    </location>
</feature>
<keyword evidence="1" id="KW-0812">Transmembrane</keyword>
<feature type="transmembrane region" description="Helical" evidence="1">
    <location>
        <begin position="138"/>
        <end position="158"/>
    </location>
</feature>
<gene>
    <name evidence="2" type="ORF">A6M13_14340</name>
</gene>
<dbReference type="InterPro" id="IPR007820">
    <property type="entry name" value="AbrB_fam"/>
</dbReference>
<dbReference type="PANTHER" id="PTHR38457">
    <property type="entry name" value="REGULATOR ABRB-RELATED"/>
    <property type="match status" value="1"/>
</dbReference>
<dbReference type="GO" id="GO:0010468">
    <property type="term" value="P:regulation of gene expression"/>
    <property type="evidence" value="ECO:0007669"/>
    <property type="project" value="InterPro"/>
</dbReference>
<feature type="transmembrane region" description="Helical" evidence="1">
    <location>
        <begin position="201"/>
        <end position="220"/>
    </location>
</feature>
<reference evidence="2 3" key="1">
    <citation type="submission" date="2016-07" db="EMBL/GenBank/DDBJ databases">
        <title>Caryophanon tenue genome sequencing.</title>
        <authorList>
            <person name="Verma A."/>
            <person name="Pal Y."/>
            <person name="Krishnamurthi S."/>
        </authorList>
    </citation>
    <scope>NUCLEOTIDE SEQUENCE [LARGE SCALE GENOMIC DNA]</scope>
    <source>
        <strain evidence="2 3">DSM 14152</strain>
    </source>
</reference>
<dbReference type="NCBIfam" id="TIGR03082">
    <property type="entry name" value="Gneg_AbrB_dup"/>
    <property type="match status" value="2"/>
</dbReference>
<feature type="transmembrane region" description="Helical" evidence="1">
    <location>
        <begin position="170"/>
        <end position="189"/>
    </location>
</feature>
<protein>
    <recommendedName>
        <fullName evidence="4">AbrB family transcriptional regulator</fullName>
    </recommendedName>
</protein>
<comment type="caution">
    <text evidence="2">The sequence shown here is derived from an EMBL/GenBank/DDBJ whole genome shotgun (WGS) entry which is preliminary data.</text>
</comment>
<evidence type="ECO:0000313" key="2">
    <source>
        <dbReference type="EMBL" id="OCS85056.1"/>
    </source>
</evidence>
<keyword evidence="1" id="KW-1133">Transmembrane helix</keyword>
<dbReference type="STRING" id="33978.A6M13_14340"/>
<dbReference type="EMBL" id="MASJ01000017">
    <property type="protein sequence ID" value="OCS85056.1"/>
    <property type="molecule type" value="Genomic_DNA"/>
</dbReference>
<proteinExistence type="predicted"/>
<dbReference type="GO" id="GO:0016020">
    <property type="term" value="C:membrane"/>
    <property type="evidence" value="ECO:0007669"/>
    <property type="project" value="InterPro"/>
</dbReference>
<feature type="transmembrane region" description="Helical" evidence="1">
    <location>
        <begin position="299"/>
        <end position="327"/>
    </location>
</feature>
<dbReference type="PIRSF" id="PIRSF038991">
    <property type="entry name" value="Protein_AbrB"/>
    <property type="match status" value="1"/>
</dbReference>
<feature type="transmembrane region" description="Helical" evidence="1">
    <location>
        <begin position="27"/>
        <end position="46"/>
    </location>
</feature>
<dbReference type="InterPro" id="IPR017516">
    <property type="entry name" value="AbrB_dup"/>
</dbReference>